<organism evidence="1 2">
    <name type="scientific">Kipferlia bialata</name>
    <dbReference type="NCBI Taxonomy" id="797122"/>
    <lineage>
        <taxon>Eukaryota</taxon>
        <taxon>Metamonada</taxon>
        <taxon>Carpediemonas-like organisms</taxon>
        <taxon>Kipferlia</taxon>
    </lineage>
</organism>
<comment type="caution">
    <text evidence="1">The sequence shown here is derived from an EMBL/GenBank/DDBJ whole genome shotgun (WGS) entry which is preliminary data.</text>
</comment>
<reference evidence="1 2" key="1">
    <citation type="journal article" date="2018" name="PLoS ONE">
        <title>The draft genome of Kipferlia bialata reveals reductive genome evolution in fornicate parasites.</title>
        <authorList>
            <person name="Tanifuji G."/>
            <person name="Takabayashi S."/>
            <person name="Kume K."/>
            <person name="Takagi M."/>
            <person name="Nakayama T."/>
            <person name="Kamikawa R."/>
            <person name="Inagaki Y."/>
            <person name="Hashimoto T."/>
        </authorList>
    </citation>
    <scope>NUCLEOTIDE SEQUENCE [LARGE SCALE GENOMIC DNA]</scope>
    <source>
        <strain evidence="1">NY0173</strain>
    </source>
</reference>
<name>A0A9K3GH93_9EUKA</name>
<accession>A0A9K3GH93</accession>
<evidence type="ECO:0000313" key="2">
    <source>
        <dbReference type="Proteomes" id="UP000265618"/>
    </source>
</evidence>
<sequence>MYYSSIWRDTGGGMTFNYNYALHFNPCGKYVDACTYPEQPPVGMYLSYISITPTYFWGDHNWHMSVTVDTPAAPVNHG</sequence>
<gene>
    <name evidence="1" type="ORF">KIPB_004214</name>
</gene>
<keyword evidence="2" id="KW-1185">Reference proteome</keyword>
<proteinExistence type="predicted"/>
<dbReference type="EMBL" id="BDIP01000881">
    <property type="protein sequence ID" value="GIQ82978.1"/>
    <property type="molecule type" value="Genomic_DNA"/>
</dbReference>
<dbReference type="Proteomes" id="UP000265618">
    <property type="component" value="Unassembled WGS sequence"/>
</dbReference>
<protein>
    <submittedName>
        <fullName evidence="1">Uncharacterized protein</fullName>
    </submittedName>
</protein>
<evidence type="ECO:0000313" key="1">
    <source>
        <dbReference type="EMBL" id="GIQ82978.1"/>
    </source>
</evidence>
<dbReference type="AlphaFoldDB" id="A0A9K3GH93"/>